<evidence type="ECO:0000313" key="7">
    <source>
        <dbReference type="Proteomes" id="UP001154078"/>
    </source>
</evidence>
<dbReference type="AlphaFoldDB" id="A0A9P0AVV4"/>
<name>A0A9P0AVV4_BRAAE</name>
<dbReference type="SUPFAM" id="SSF50814">
    <property type="entry name" value="Lipocalins"/>
    <property type="match status" value="1"/>
</dbReference>
<accession>A0A9P0AVV4</accession>
<evidence type="ECO:0000256" key="4">
    <source>
        <dbReference type="SAM" id="SignalP"/>
    </source>
</evidence>
<keyword evidence="7" id="KW-1185">Reference proteome</keyword>
<evidence type="ECO:0000256" key="1">
    <source>
        <dbReference type="ARBA" id="ARBA00008390"/>
    </source>
</evidence>
<dbReference type="InterPro" id="IPR000566">
    <property type="entry name" value="Lipocln_cytosolic_FA-bd_dom"/>
</dbReference>
<feature type="signal peptide" evidence="4">
    <location>
        <begin position="1"/>
        <end position="18"/>
    </location>
</feature>
<comment type="similarity">
    <text evidence="1 3">Belongs to the calycin superfamily. Fatty-acid binding protein (FABP) family.</text>
</comment>
<dbReference type="InterPro" id="IPR031259">
    <property type="entry name" value="ILBP"/>
</dbReference>
<dbReference type="Pfam" id="PF00061">
    <property type="entry name" value="Lipocalin"/>
    <property type="match status" value="1"/>
</dbReference>
<dbReference type="InterPro" id="IPR000463">
    <property type="entry name" value="Fatty_acid-bd"/>
</dbReference>
<dbReference type="Proteomes" id="UP001154078">
    <property type="component" value="Chromosome 11"/>
</dbReference>
<keyword evidence="3" id="KW-0813">Transport</keyword>
<keyword evidence="2" id="KW-0446">Lipid-binding</keyword>
<keyword evidence="4" id="KW-0732">Signal</keyword>
<gene>
    <name evidence="6" type="ORF">MELIAE_LOCUS2679</name>
</gene>
<organism evidence="6 7">
    <name type="scientific">Brassicogethes aeneus</name>
    <name type="common">Rape pollen beetle</name>
    <name type="synonym">Meligethes aeneus</name>
    <dbReference type="NCBI Taxonomy" id="1431903"/>
    <lineage>
        <taxon>Eukaryota</taxon>
        <taxon>Metazoa</taxon>
        <taxon>Ecdysozoa</taxon>
        <taxon>Arthropoda</taxon>
        <taxon>Hexapoda</taxon>
        <taxon>Insecta</taxon>
        <taxon>Pterygota</taxon>
        <taxon>Neoptera</taxon>
        <taxon>Endopterygota</taxon>
        <taxon>Coleoptera</taxon>
        <taxon>Polyphaga</taxon>
        <taxon>Cucujiformia</taxon>
        <taxon>Nitidulidae</taxon>
        <taxon>Meligethinae</taxon>
        <taxon>Brassicogethes</taxon>
    </lineage>
</organism>
<dbReference type="OrthoDB" id="354351at2759"/>
<feature type="chain" id="PRO_5040211535" description="Cytosolic fatty-acid binding proteins domain-containing protein" evidence="4">
    <location>
        <begin position="19"/>
        <end position="160"/>
    </location>
</feature>
<dbReference type="InterPro" id="IPR012674">
    <property type="entry name" value="Calycin"/>
</dbReference>
<dbReference type="EMBL" id="OV121142">
    <property type="protein sequence ID" value="CAH0549574.1"/>
    <property type="molecule type" value="Genomic_DNA"/>
</dbReference>
<evidence type="ECO:0000313" key="6">
    <source>
        <dbReference type="EMBL" id="CAH0549574.1"/>
    </source>
</evidence>
<dbReference type="Gene3D" id="2.40.128.20">
    <property type="match status" value="1"/>
</dbReference>
<dbReference type="PANTHER" id="PTHR11955">
    <property type="entry name" value="FATTY ACID BINDING PROTEIN"/>
    <property type="match status" value="1"/>
</dbReference>
<sequence length="160" mass="17835">MAYLKVSIVLFLFGVIVAVNCGSTKSLDDFLGKKYELHESKNFDEYMKALGVGFFTRKFGAAASPVIDLSKQGDEYTLTSISTFKNVYLKFKPGVEFDQETPDGRDVKATITVDGTTIHEVQKDADGKTNTLDRTWSPTEVKMVMTIDNITATRIYKVIP</sequence>
<dbReference type="GO" id="GO:0008289">
    <property type="term" value="F:lipid binding"/>
    <property type="evidence" value="ECO:0007669"/>
    <property type="project" value="UniProtKB-KW"/>
</dbReference>
<evidence type="ECO:0000256" key="3">
    <source>
        <dbReference type="RuleBase" id="RU003696"/>
    </source>
</evidence>
<evidence type="ECO:0000256" key="2">
    <source>
        <dbReference type="ARBA" id="ARBA00023121"/>
    </source>
</evidence>
<dbReference type="PROSITE" id="PS00214">
    <property type="entry name" value="FABP"/>
    <property type="match status" value="1"/>
</dbReference>
<dbReference type="PRINTS" id="PR00178">
    <property type="entry name" value="FATTYACIDBP"/>
</dbReference>
<feature type="domain" description="Cytosolic fatty-acid binding proteins" evidence="5">
    <location>
        <begin position="33"/>
        <end position="50"/>
    </location>
</feature>
<reference evidence="6" key="1">
    <citation type="submission" date="2021-12" db="EMBL/GenBank/DDBJ databases">
        <authorList>
            <person name="King R."/>
        </authorList>
    </citation>
    <scope>NUCLEOTIDE SEQUENCE</scope>
</reference>
<proteinExistence type="inferred from homology"/>
<evidence type="ECO:0000259" key="5">
    <source>
        <dbReference type="PROSITE" id="PS00214"/>
    </source>
</evidence>
<protein>
    <recommendedName>
        <fullName evidence="5">Cytosolic fatty-acid binding proteins domain-containing protein</fullName>
    </recommendedName>
</protein>